<dbReference type="InterPro" id="IPR002305">
    <property type="entry name" value="aa-tRNA-synth_Ic"/>
</dbReference>
<dbReference type="AlphaFoldDB" id="A0A382LJE5"/>
<evidence type="ECO:0000256" key="3">
    <source>
        <dbReference type="ARBA" id="ARBA00022490"/>
    </source>
</evidence>
<keyword evidence="8" id="KW-0648">Protein biosynthesis</keyword>
<feature type="non-terminal residue" evidence="11">
    <location>
        <position position="281"/>
    </location>
</feature>
<evidence type="ECO:0000256" key="7">
    <source>
        <dbReference type="ARBA" id="ARBA00022884"/>
    </source>
</evidence>
<dbReference type="Gene3D" id="3.40.50.620">
    <property type="entry name" value="HUPs"/>
    <property type="match status" value="1"/>
</dbReference>
<dbReference type="InterPro" id="IPR002307">
    <property type="entry name" value="Tyr-tRNA-ligase"/>
</dbReference>
<sequence>MNRGIAEVIVKSDLITLLKTKTSLRIKMGFDPSAPDLHLGHCVGLRKLRQLQEAGHTVVVIVGDWTAQIGDPTGQSVTRPMLSQAQVDKNAETYLSQLFKIVDKDKTEIRKQSEWFGDFSLKDVIKLTSNFTVAQFLARDDFSKRYKANHPIAITEFMYPLLQAYDSVAVKSDVEVGGTDQKFNLLVGRDLQEIMGQKPQQCILVPILVGTDGKHKMSKSLGNYIGVTDSAKTMYAKTMSLPDSQIIPYFECLTDIDEQELSKLNTSIENQTINPMDAKKT</sequence>
<evidence type="ECO:0000256" key="6">
    <source>
        <dbReference type="ARBA" id="ARBA00022840"/>
    </source>
</evidence>
<accession>A0A382LJE5</accession>
<evidence type="ECO:0000256" key="4">
    <source>
        <dbReference type="ARBA" id="ARBA00022598"/>
    </source>
</evidence>
<dbReference type="EC" id="6.1.1.1" evidence="2"/>
<dbReference type="GO" id="GO:0005829">
    <property type="term" value="C:cytosol"/>
    <property type="evidence" value="ECO:0007669"/>
    <property type="project" value="TreeGrafter"/>
</dbReference>
<evidence type="ECO:0000256" key="1">
    <source>
        <dbReference type="ARBA" id="ARBA00011738"/>
    </source>
</evidence>
<protein>
    <recommendedName>
        <fullName evidence="2">tyrosine--tRNA ligase</fullName>
        <ecNumber evidence="2">6.1.1.1</ecNumber>
    </recommendedName>
</protein>
<name>A0A382LJE5_9ZZZZ</name>
<keyword evidence="9" id="KW-0030">Aminoacyl-tRNA synthetase</keyword>
<keyword evidence="5" id="KW-0547">Nucleotide-binding</keyword>
<evidence type="ECO:0000256" key="2">
    <source>
        <dbReference type="ARBA" id="ARBA00013160"/>
    </source>
</evidence>
<dbReference type="PRINTS" id="PR01040">
    <property type="entry name" value="TRNASYNTHTYR"/>
</dbReference>
<keyword evidence="6" id="KW-0067">ATP-binding</keyword>
<dbReference type="GO" id="GO:0006437">
    <property type="term" value="P:tyrosyl-tRNA aminoacylation"/>
    <property type="evidence" value="ECO:0007669"/>
    <property type="project" value="InterPro"/>
</dbReference>
<dbReference type="InterPro" id="IPR024088">
    <property type="entry name" value="Tyr-tRNA-ligase_bac-type"/>
</dbReference>
<gene>
    <name evidence="11" type="ORF">METZ01_LOCUS289197</name>
</gene>
<dbReference type="CDD" id="cd00805">
    <property type="entry name" value="TyrRS_core"/>
    <property type="match status" value="1"/>
</dbReference>
<comment type="subunit">
    <text evidence="1">Homodimer.</text>
</comment>
<dbReference type="GO" id="GO:0004831">
    <property type="term" value="F:tyrosine-tRNA ligase activity"/>
    <property type="evidence" value="ECO:0007669"/>
    <property type="project" value="UniProtKB-EC"/>
</dbReference>
<evidence type="ECO:0000313" key="11">
    <source>
        <dbReference type="EMBL" id="SVC36343.1"/>
    </source>
</evidence>
<dbReference type="FunFam" id="3.40.50.620:FF:000061">
    <property type="entry name" value="Tyrosine--tRNA ligase"/>
    <property type="match status" value="1"/>
</dbReference>
<dbReference type="PANTHER" id="PTHR11766">
    <property type="entry name" value="TYROSYL-TRNA SYNTHETASE"/>
    <property type="match status" value="1"/>
</dbReference>
<evidence type="ECO:0000256" key="9">
    <source>
        <dbReference type="ARBA" id="ARBA00023146"/>
    </source>
</evidence>
<comment type="catalytic activity">
    <reaction evidence="10">
        <text>tRNA(Tyr) + L-tyrosine + ATP = L-tyrosyl-tRNA(Tyr) + AMP + diphosphate + H(+)</text>
        <dbReference type="Rhea" id="RHEA:10220"/>
        <dbReference type="Rhea" id="RHEA-COMP:9706"/>
        <dbReference type="Rhea" id="RHEA-COMP:9707"/>
        <dbReference type="ChEBI" id="CHEBI:15378"/>
        <dbReference type="ChEBI" id="CHEBI:30616"/>
        <dbReference type="ChEBI" id="CHEBI:33019"/>
        <dbReference type="ChEBI" id="CHEBI:58315"/>
        <dbReference type="ChEBI" id="CHEBI:78442"/>
        <dbReference type="ChEBI" id="CHEBI:78536"/>
        <dbReference type="ChEBI" id="CHEBI:456215"/>
        <dbReference type="EC" id="6.1.1.1"/>
    </reaction>
</comment>
<dbReference type="EMBL" id="UINC01087185">
    <property type="protein sequence ID" value="SVC36343.1"/>
    <property type="molecule type" value="Genomic_DNA"/>
</dbReference>
<evidence type="ECO:0000256" key="5">
    <source>
        <dbReference type="ARBA" id="ARBA00022741"/>
    </source>
</evidence>
<dbReference type="PANTHER" id="PTHR11766:SF1">
    <property type="entry name" value="TYROSINE--TRNA LIGASE"/>
    <property type="match status" value="1"/>
</dbReference>
<proteinExistence type="predicted"/>
<dbReference type="Pfam" id="PF00579">
    <property type="entry name" value="tRNA-synt_1b"/>
    <property type="match status" value="1"/>
</dbReference>
<keyword evidence="3" id="KW-0963">Cytoplasm</keyword>
<dbReference type="InterPro" id="IPR014729">
    <property type="entry name" value="Rossmann-like_a/b/a_fold"/>
</dbReference>
<keyword evidence="7" id="KW-0694">RNA-binding</keyword>
<dbReference type="SUPFAM" id="SSF52374">
    <property type="entry name" value="Nucleotidylyl transferase"/>
    <property type="match status" value="1"/>
</dbReference>
<dbReference type="GO" id="GO:0003723">
    <property type="term" value="F:RNA binding"/>
    <property type="evidence" value="ECO:0007669"/>
    <property type="project" value="UniProtKB-KW"/>
</dbReference>
<reference evidence="11" key="1">
    <citation type="submission" date="2018-05" db="EMBL/GenBank/DDBJ databases">
        <authorList>
            <person name="Lanie J.A."/>
            <person name="Ng W.-L."/>
            <person name="Kazmierczak K.M."/>
            <person name="Andrzejewski T.M."/>
            <person name="Davidsen T.M."/>
            <person name="Wayne K.J."/>
            <person name="Tettelin H."/>
            <person name="Glass J.I."/>
            <person name="Rusch D."/>
            <person name="Podicherti R."/>
            <person name="Tsui H.-C.T."/>
            <person name="Winkler M.E."/>
        </authorList>
    </citation>
    <scope>NUCLEOTIDE SEQUENCE</scope>
</reference>
<evidence type="ECO:0000256" key="8">
    <source>
        <dbReference type="ARBA" id="ARBA00022917"/>
    </source>
</evidence>
<keyword evidence="4" id="KW-0436">Ligase</keyword>
<dbReference type="GO" id="GO:0005524">
    <property type="term" value="F:ATP binding"/>
    <property type="evidence" value="ECO:0007669"/>
    <property type="project" value="UniProtKB-KW"/>
</dbReference>
<dbReference type="PROSITE" id="PS00178">
    <property type="entry name" value="AA_TRNA_LIGASE_I"/>
    <property type="match status" value="1"/>
</dbReference>
<evidence type="ECO:0000256" key="10">
    <source>
        <dbReference type="ARBA" id="ARBA00048248"/>
    </source>
</evidence>
<dbReference type="NCBIfam" id="TIGR00234">
    <property type="entry name" value="tyrS"/>
    <property type="match status" value="1"/>
</dbReference>
<organism evidence="11">
    <name type="scientific">marine metagenome</name>
    <dbReference type="NCBI Taxonomy" id="408172"/>
    <lineage>
        <taxon>unclassified sequences</taxon>
        <taxon>metagenomes</taxon>
        <taxon>ecological metagenomes</taxon>
    </lineage>
</organism>
<dbReference type="InterPro" id="IPR001412">
    <property type="entry name" value="aa-tRNA-synth_I_CS"/>
</dbReference>
<dbReference type="Gene3D" id="1.10.240.10">
    <property type="entry name" value="Tyrosyl-Transfer RNA Synthetase"/>
    <property type="match status" value="1"/>
</dbReference>